<organism evidence="1 2">
    <name type="scientific">Panagrolaimus sp. ES5</name>
    <dbReference type="NCBI Taxonomy" id="591445"/>
    <lineage>
        <taxon>Eukaryota</taxon>
        <taxon>Metazoa</taxon>
        <taxon>Ecdysozoa</taxon>
        <taxon>Nematoda</taxon>
        <taxon>Chromadorea</taxon>
        <taxon>Rhabditida</taxon>
        <taxon>Tylenchina</taxon>
        <taxon>Panagrolaimomorpha</taxon>
        <taxon>Panagrolaimoidea</taxon>
        <taxon>Panagrolaimidae</taxon>
        <taxon>Panagrolaimus</taxon>
    </lineage>
</organism>
<reference evidence="2" key="1">
    <citation type="submission" date="2022-11" db="UniProtKB">
        <authorList>
            <consortium name="WormBaseParasite"/>
        </authorList>
    </citation>
    <scope>IDENTIFICATION</scope>
</reference>
<proteinExistence type="predicted"/>
<dbReference type="WBParaSite" id="ES5_v2.g15081.t1">
    <property type="protein sequence ID" value="ES5_v2.g15081.t1"/>
    <property type="gene ID" value="ES5_v2.g15081"/>
</dbReference>
<accession>A0AC34FCV3</accession>
<evidence type="ECO:0000313" key="1">
    <source>
        <dbReference type="Proteomes" id="UP000887579"/>
    </source>
</evidence>
<dbReference type="Proteomes" id="UP000887579">
    <property type="component" value="Unplaced"/>
</dbReference>
<protein>
    <submittedName>
        <fullName evidence="2">NTF2-related export protein</fullName>
    </submittedName>
</protein>
<evidence type="ECO:0000313" key="2">
    <source>
        <dbReference type="WBParaSite" id="ES5_v2.g15081.t1"/>
    </source>
</evidence>
<name>A0AC34FCV3_9BILA</name>
<sequence length="133" mass="15628">MQRTTRPIQQRPNPPEDPSLTDAKKFMNLYYDTLDNKRKKIVHLYGSACRLLFDGNSFTDGKVINQFWQTQFPASIHTIKNQDFKKHGDSLLILMSSGEVQLEAERHAFSQILYCQRQDGMWKIMSDQYRLLN</sequence>